<feature type="region of interest" description="Disordered" evidence="3">
    <location>
        <begin position="1"/>
        <end position="24"/>
    </location>
</feature>
<dbReference type="InterPro" id="IPR018247">
    <property type="entry name" value="EF_Hand_1_Ca_BS"/>
</dbReference>
<reference evidence="4 5" key="1">
    <citation type="submission" date="2017-08" db="EMBL/GenBank/DDBJ databases">
        <title>Infants hospitalized years apart are colonized by the same room-sourced microbial strains.</title>
        <authorList>
            <person name="Brooks B."/>
            <person name="Olm M.R."/>
            <person name="Firek B.A."/>
            <person name="Baker R."/>
            <person name="Thomas B.C."/>
            <person name="Morowitz M.J."/>
            <person name="Banfield J.F."/>
        </authorList>
    </citation>
    <scope>NUCLEOTIDE SEQUENCE [LARGE SCALE GENOMIC DNA]</scope>
    <source>
        <strain evidence="4">S2_003_000_R2_14</strain>
    </source>
</reference>
<keyword evidence="1" id="KW-0479">Metal-binding</keyword>
<dbReference type="GO" id="GO:0046872">
    <property type="term" value="F:metal ion binding"/>
    <property type="evidence" value="ECO:0007669"/>
    <property type="project" value="UniProtKB-KW"/>
</dbReference>
<dbReference type="PANTHER" id="PTHR23422:SF9">
    <property type="entry name" value="ZN-DEPENDENT HYDROLASE"/>
    <property type="match status" value="1"/>
</dbReference>
<dbReference type="PROSITE" id="PS00018">
    <property type="entry name" value="EF_HAND_1"/>
    <property type="match status" value="1"/>
</dbReference>
<comment type="caution">
    <text evidence="4">The sequence shown here is derived from an EMBL/GenBank/DDBJ whole genome shotgun (WGS) entry which is preliminary data.</text>
</comment>
<dbReference type="GO" id="GO:0005737">
    <property type="term" value="C:cytoplasm"/>
    <property type="evidence" value="ECO:0007669"/>
    <property type="project" value="TreeGrafter"/>
</dbReference>
<dbReference type="EMBL" id="QFQP01000010">
    <property type="protein sequence ID" value="PZR13180.1"/>
    <property type="molecule type" value="Genomic_DNA"/>
</dbReference>
<evidence type="ECO:0008006" key="6">
    <source>
        <dbReference type="Google" id="ProtNLM"/>
    </source>
</evidence>
<evidence type="ECO:0000256" key="1">
    <source>
        <dbReference type="ARBA" id="ARBA00022723"/>
    </source>
</evidence>
<name>A0A2W5TCE0_9BACT</name>
<evidence type="ECO:0000256" key="3">
    <source>
        <dbReference type="SAM" id="MobiDB-lite"/>
    </source>
</evidence>
<organism evidence="4 5">
    <name type="scientific">Archangium gephyra</name>
    <dbReference type="NCBI Taxonomy" id="48"/>
    <lineage>
        <taxon>Bacteria</taxon>
        <taxon>Pseudomonadati</taxon>
        <taxon>Myxococcota</taxon>
        <taxon>Myxococcia</taxon>
        <taxon>Myxococcales</taxon>
        <taxon>Cystobacterineae</taxon>
        <taxon>Archangiaceae</taxon>
        <taxon>Archangium</taxon>
    </lineage>
</organism>
<evidence type="ECO:0000313" key="5">
    <source>
        <dbReference type="Proteomes" id="UP000249061"/>
    </source>
</evidence>
<dbReference type="GO" id="GO:0008239">
    <property type="term" value="F:dipeptidyl-peptidase activity"/>
    <property type="evidence" value="ECO:0007669"/>
    <property type="project" value="TreeGrafter"/>
</dbReference>
<proteinExistence type="predicted"/>
<gene>
    <name evidence="4" type="ORF">DI536_12880</name>
</gene>
<protein>
    <recommendedName>
        <fullName evidence="6">EF-hand domain-containing protein</fullName>
    </recommendedName>
</protein>
<dbReference type="PANTHER" id="PTHR23422">
    <property type="entry name" value="DIPEPTIDYL PEPTIDASE III-RELATED"/>
    <property type="match status" value="1"/>
</dbReference>
<evidence type="ECO:0000256" key="2">
    <source>
        <dbReference type="ARBA" id="ARBA00022801"/>
    </source>
</evidence>
<evidence type="ECO:0000313" key="4">
    <source>
        <dbReference type="EMBL" id="PZR13180.1"/>
    </source>
</evidence>
<dbReference type="InterPro" id="IPR039461">
    <property type="entry name" value="Peptidase_M49"/>
</dbReference>
<sequence>MLAVSGCAHQETPPPETKPVAAEPVAAPKKTYNALSRLDFNARAAEAFQPLFWRLDANKNNELDPEELVTLIGPWNATREDFVNASGFTPKFDALYAAMQKPVETADARHAALKLELSQGKTTLVETDLTGATEGDKKAFPHFVRAAALIETIYARQHGIVDLGMTIPAEDTLARAVFHRNQGAFCVAPKTEKDEGCNALSPTPSRAVGLYPADVQKDPKFCAALEKQKNKADLMGHFSTVESDGKGGFKAVPYTEAYKLDMDAVAVELEAAAKELADDEAAFKAYLTAAATAFRTNDWEPANEAWVAMGPLNSKWYLRVGPDEVYHEPCAWKAGFALQLARINLASLEWQKKLEPVKLDMEKALATMAGPPYKARNVNFKLPDFIDVTLNAADQRNPHGATIGQSLPNWGKVAEKGGRTVVMTNLYTDADSQQALSDQMASLYCKATFDGATTEPKAALLSVVLHEAAHNLGPAHDYAVKGKKDDDVFGGPLASTMEELKAQTSALYFTWWLVEKNLLTEQEAKHATLRDVAWAFGHVSRGMYDGAGNAKPYSQLASIQLGHMSKEGVLTWKPDETAANGTDKGCFEVDLAKWKPAVDKLANRVLKAKGKGDKKDAEAMKASFVDAKDEWATLRSTIAERWTRAPKATFVYSVKQ</sequence>
<dbReference type="AlphaFoldDB" id="A0A2W5TCE0"/>
<accession>A0A2W5TCE0</accession>
<keyword evidence="2" id="KW-0378">Hydrolase</keyword>
<dbReference type="Proteomes" id="UP000249061">
    <property type="component" value="Unassembled WGS sequence"/>
</dbReference>